<evidence type="ECO:0000256" key="7">
    <source>
        <dbReference type="ARBA" id="ARBA00023012"/>
    </source>
</evidence>
<name>A0A4Z0W7E2_9GAMM</name>
<dbReference type="Pfam" id="PF01584">
    <property type="entry name" value="CheW"/>
    <property type="match status" value="1"/>
</dbReference>
<evidence type="ECO:0000256" key="5">
    <source>
        <dbReference type="ARBA" id="ARBA00022679"/>
    </source>
</evidence>
<evidence type="ECO:0000256" key="8">
    <source>
        <dbReference type="ARBA" id="ARBA00035100"/>
    </source>
</evidence>
<dbReference type="PANTHER" id="PTHR43395">
    <property type="entry name" value="SENSOR HISTIDINE KINASE CHEA"/>
    <property type="match status" value="1"/>
</dbReference>
<feature type="compositionally biased region" description="Low complexity" evidence="10">
    <location>
        <begin position="388"/>
        <end position="408"/>
    </location>
</feature>
<dbReference type="InterPro" id="IPR036097">
    <property type="entry name" value="HisK_dim/P_sf"/>
</dbReference>
<keyword evidence="7" id="KW-0902">Two-component regulatory system</keyword>
<reference evidence="14 15" key="1">
    <citation type="submission" date="2019-04" db="EMBL/GenBank/DDBJ databases">
        <title>Natronospirillum operosus gen. nov., sp. nov., a haloalkaliphilic satellite isolated from decaying biomass of laboratory culture of cyanobacterium Geitlerinema sp. and proposal of Natronospirillaceae fam. nov. and Saccharospirillaceae fam. nov.</title>
        <authorList>
            <person name="Kevbrin V."/>
            <person name="Boltyanskaya Y."/>
            <person name="Koziaeva V."/>
            <person name="Grouzdev D.S."/>
            <person name="Park M."/>
            <person name="Cho J."/>
        </authorList>
    </citation>
    <scope>NUCLEOTIDE SEQUENCE [LARGE SCALE GENOMIC DNA]</scope>
    <source>
        <strain evidence="14 15">G-116</strain>
    </source>
</reference>
<evidence type="ECO:0000256" key="4">
    <source>
        <dbReference type="ARBA" id="ARBA00022553"/>
    </source>
</evidence>
<dbReference type="InterPro" id="IPR004358">
    <property type="entry name" value="Sig_transdc_His_kin-like_C"/>
</dbReference>
<sequence>MDKLMAQFIEEGRDLVGSAAQGLLKLEKAPTDPELLDGLFRDVHTLKGSAGVLELNPMVSMVHVGEELLQRAKEGEGTLDAEAIDVLLDCMDLLNVWLDALEGSGQLPPQAATDGDQLAGRLQAVLTREFKVEAAPDTSAAEAGGEGVSWGLFDDAPPADHSNAMAAPVWVAELPENERRELWLSAARADNEPPLWCLEFRPEADCFFRGDDPLFMVRQTPGLSSLAIDLHAVDEDPAAQDVFQCRLWFGLLARQSAPVLDEHFQYEGQTVSRRPLLSEALVQPSGEPLGEPLDAAVLNDLHTFWAQGKTEALLSSLKVQQELLNPATREASLLRWMTDVVTWQPDDALVFDTLLQALQSPSEVLDEAGRIDWLSLAGARSESRENGSTEPTETVAPEPAAATPLPELSPDDPRLGSVLQDQVRLLKQCREPAIRVGAGRSVRTVLDHVARALAVSLPATLARTADADDLEQCLQTWLGQQATSPAAAPKPPVAAPPPAAAPVAALAESAPGLSDERADRGGRESQAPVIRAFKVDQEQVENLGDLVGELVVAKNALPFLAHRAEQVFGERQLGREIREQYNVINRITRALQDAMMEVQMLPVAHVFDRFPRLVRDLSRKLDKPIDLTIDGEDTEAEKHVIESLADPLVHLMRNAIDHGIESRAERQAAGKDEVGKISLQAWQDNEWVVIEVADDGAGIDPEKTRRKAYEKGLLDERRLHEMTEQEAIELIFMPGFSTLETASDLSGRGVGMDVVRTTIEKSGGRLDVDSRLGEGSRFRLWLPLSMSISQVMQIWIDGQRYGIPMDQVAETVRLPRKRLHQFKDRETVMLRDRVLPVSRAREQLGLEPLDDGGTVALLVVRYRGEPVALMVDDFSEGVEVILKPMEGALEQLGVYQGTALLGDGSVLLVLNLAVMLSSVKLEEEVNDHSGER</sequence>
<feature type="modified residue" description="Phosphohistidine" evidence="9">
    <location>
        <position position="44"/>
    </location>
</feature>
<dbReference type="PROSITE" id="PS50851">
    <property type="entry name" value="CHEW"/>
    <property type="match status" value="1"/>
</dbReference>
<feature type="domain" description="HPt" evidence="13">
    <location>
        <begin position="1"/>
        <end position="101"/>
    </location>
</feature>
<keyword evidence="15" id="KW-1185">Reference proteome</keyword>
<dbReference type="Proteomes" id="UP000297475">
    <property type="component" value="Unassembled WGS sequence"/>
</dbReference>
<dbReference type="Pfam" id="PF02518">
    <property type="entry name" value="HATPase_c"/>
    <property type="match status" value="1"/>
</dbReference>
<gene>
    <name evidence="14" type="ORF">E4656_09580</name>
</gene>
<comment type="function">
    <text evidence="8">Involved in the transmission of sensory signals from the chemoreceptors to the flagellar motors. CheA is autophosphorylated; it can transfer its phosphate group to either CheB or CheY.</text>
</comment>
<organism evidence="14 15">
    <name type="scientific">Natronospirillum operosum</name>
    <dbReference type="NCBI Taxonomy" id="2759953"/>
    <lineage>
        <taxon>Bacteria</taxon>
        <taxon>Pseudomonadati</taxon>
        <taxon>Pseudomonadota</taxon>
        <taxon>Gammaproteobacteria</taxon>
        <taxon>Oceanospirillales</taxon>
        <taxon>Natronospirillaceae</taxon>
        <taxon>Natronospirillum</taxon>
    </lineage>
</organism>
<feature type="domain" description="Histidine kinase" evidence="11">
    <location>
        <begin position="585"/>
        <end position="786"/>
    </location>
</feature>
<keyword evidence="6" id="KW-0418">Kinase</keyword>
<dbReference type="SUPFAM" id="SSF55874">
    <property type="entry name" value="ATPase domain of HSP90 chaperone/DNA topoisomerase II/histidine kinase"/>
    <property type="match status" value="1"/>
</dbReference>
<dbReference type="PROSITE" id="PS50894">
    <property type="entry name" value="HPT"/>
    <property type="match status" value="1"/>
</dbReference>
<dbReference type="SUPFAM" id="SSF50341">
    <property type="entry name" value="CheW-like"/>
    <property type="match status" value="1"/>
</dbReference>
<feature type="region of interest" description="Disordered" evidence="10">
    <location>
        <begin position="379"/>
        <end position="414"/>
    </location>
</feature>
<dbReference type="PROSITE" id="PS50109">
    <property type="entry name" value="HIS_KIN"/>
    <property type="match status" value="1"/>
</dbReference>
<dbReference type="InterPro" id="IPR037006">
    <property type="entry name" value="CheA-like_homodim_sf"/>
</dbReference>
<dbReference type="SMART" id="SM00387">
    <property type="entry name" value="HATPase_c"/>
    <property type="match status" value="1"/>
</dbReference>
<dbReference type="CDD" id="cd16916">
    <property type="entry name" value="HATPase_CheA-like"/>
    <property type="match status" value="1"/>
</dbReference>
<dbReference type="Gene3D" id="1.20.120.160">
    <property type="entry name" value="HPT domain"/>
    <property type="match status" value="1"/>
</dbReference>
<dbReference type="GO" id="GO:0006935">
    <property type="term" value="P:chemotaxis"/>
    <property type="evidence" value="ECO:0007669"/>
    <property type="project" value="InterPro"/>
</dbReference>
<dbReference type="Gene3D" id="2.30.30.40">
    <property type="entry name" value="SH3 Domains"/>
    <property type="match status" value="1"/>
</dbReference>
<accession>A0A4Z0W7E2</accession>
<dbReference type="RefSeq" id="WP_135483006.1">
    <property type="nucleotide sequence ID" value="NZ_SRMF01000003.1"/>
</dbReference>
<proteinExistence type="predicted"/>
<dbReference type="EC" id="2.7.13.3" evidence="2"/>
<dbReference type="Pfam" id="PF01627">
    <property type="entry name" value="Hpt"/>
    <property type="match status" value="1"/>
</dbReference>
<dbReference type="SMART" id="SM00073">
    <property type="entry name" value="HPT"/>
    <property type="match status" value="1"/>
</dbReference>
<dbReference type="CDD" id="cd00088">
    <property type="entry name" value="HPT"/>
    <property type="match status" value="1"/>
</dbReference>
<feature type="compositionally biased region" description="Basic and acidic residues" evidence="10">
    <location>
        <begin position="514"/>
        <end position="523"/>
    </location>
</feature>
<keyword evidence="4 9" id="KW-0597">Phosphoprotein</keyword>
<comment type="catalytic activity">
    <reaction evidence="1">
        <text>ATP + protein L-histidine = ADP + protein N-phospho-L-histidine.</text>
        <dbReference type="EC" id="2.7.13.3"/>
    </reaction>
</comment>
<dbReference type="AlphaFoldDB" id="A0A4Z0W7E2"/>
<feature type="domain" description="CheW-like" evidence="12">
    <location>
        <begin position="788"/>
        <end position="921"/>
    </location>
</feature>
<dbReference type="InterPro" id="IPR036890">
    <property type="entry name" value="HATPase_C_sf"/>
</dbReference>
<dbReference type="InterPro" id="IPR051315">
    <property type="entry name" value="Bact_Chemotaxis_CheA"/>
</dbReference>
<dbReference type="InterPro" id="IPR008207">
    <property type="entry name" value="Sig_transdc_His_kin_Hpt_dom"/>
</dbReference>
<dbReference type="InterPro" id="IPR036641">
    <property type="entry name" value="HPT_dom_sf"/>
</dbReference>
<dbReference type="Gene3D" id="1.10.287.560">
    <property type="entry name" value="Histidine kinase CheA-like, homodimeric domain"/>
    <property type="match status" value="1"/>
</dbReference>
<dbReference type="InterPro" id="IPR036061">
    <property type="entry name" value="CheW-like_dom_sf"/>
</dbReference>
<evidence type="ECO:0000313" key="15">
    <source>
        <dbReference type="Proteomes" id="UP000297475"/>
    </source>
</evidence>
<keyword evidence="5" id="KW-0808">Transferase</keyword>
<protein>
    <recommendedName>
        <fullName evidence="3">Chemotaxis protein CheA</fullName>
        <ecNumber evidence="2">2.7.13.3</ecNumber>
    </recommendedName>
</protein>
<comment type="caution">
    <text evidence="14">The sequence shown here is derived from an EMBL/GenBank/DDBJ whole genome shotgun (WGS) entry which is preliminary data.</text>
</comment>
<evidence type="ECO:0000259" key="12">
    <source>
        <dbReference type="PROSITE" id="PS50851"/>
    </source>
</evidence>
<evidence type="ECO:0000313" key="14">
    <source>
        <dbReference type="EMBL" id="TGG93297.1"/>
    </source>
</evidence>
<dbReference type="SMART" id="SM00260">
    <property type="entry name" value="CheW"/>
    <property type="match status" value="1"/>
</dbReference>
<feature type="compositionally biased region" description="Pro residues" evidence="10">
    <location>
        <begin position="488"/>
        <end position="500"/>
    </location>
</feature>
<dbReference type="PRINTS" id="PR00344">
    <property type="entry name" value="BCTRLSENSOR"/>
</dbReference>
<evidence type="ECO:0000256" key="9">
    <source>
        <dbReference type="PROSITE-ProRule" id="PRU00110"/>
    </source>
</evidence>
<dbReference type="InterPro" id="IPR002545">
    <property type="entry name" value="CheW-lke_dom"/>
</dbReference>
<evidence type="ECO:0000256" key="10">
    <source>
        <dbReference type="SAM" id="MobiDB-lite"/>
    </source>
</evidence>
<evidence type="ECO:0000256" key="2">
    <source>
        <dbReference type="ARBA" id="ARBA00012438"/>
    </source>
</evidence>
<evidence type="ECO:0000259" key="13">
    <source>
        <dbReference type="PROSITE" id="PS50894"/>
    </source>
</evidence>
<feature type="region of interest" description="Disordered" evidence="10">
    <location>
        <begin position="481"/>
        <end position="525"/>
    </location>
</feature>
<dbReference type="SMART" id="SM01231">
    <property type="entry name" value="H-kinase_dim"/>
    <property type="match status" value="1"/>
</dbReference>
<dbReference type="EMBL" id="SRMF01000003">
    <property type="protein sequence ID" value="TGG93297.1"/>
    <property type="molecule type" value="Genomic_DNA"/>
</dbReference>
<dbReference type="FunFam" id="3.30.565.10:FF:000016">
    <property type="entry name" value="Chemotaxis protein CheA, putative"/>
    <property type="match status" value="1"/>
</dbReference>
<evidence type="ECO:0000256" key="6">
    <source>
        <dbReference type="ARBA" id="ARBA00022777"/>
    </source>
</evidence>
<evidence type="ECO:0000256" key="1">
    <source>
        <dbReference type="ARBA" id="ARBA00000085"/>
    </source>
</evidence>
<dbReference type="GO" id="GO:0000155">
    <property type="term" value="F:phosphorelay sensor kinase activity"/>
    <property type="evidence" value="ECO:0007669"/>
    <property type="project" value="InterPro"/>
</dbReference>
<dbReference type="GO" id="GO:0005737">
    <property type="term" value="C:cytoplasm"/>
    <property type="evidence" value="ECO:0007669"/>
    <property type="project" value="InterPro"/>
</dbReference>
<feature type="compositionally biased region" description="Low complexity" evidence="10">
    <location>
        <begin position="501"/>
        <end position="511"/>
    </location>
</feature>
<dbReference type="InterPro" id="IPR005467">
    <property type="entry name" value="His_kinase_dom"/>
</dbReference>
<dbReference type="Pfam" id="PF02895">
    <property type="entry name" value="H-kinase_dim"/>
    <property type="match status" value="1"/>
</dbReference>
<dbReference type="Gene3D" id="3.30.565.10">
    <property type="entry name" value="Histidine kinase-like ATPase, C-terminal domain"/>
    <property type="match status" value="1"/>
</dbReference>
<evidence type="ECO:0000259" key="11">
    <source>
        <dbReference type="PROSITE" id="PS50109"/>
    </source>
</evidence>
<dbReference type="SUPFAM" id="SSF47226">
    <property type="entry name" value="Histidine-containing phosphotransfer domain, HPT domain"/>
    <property type="match status" value="1"/>
</dbReference>
<dbReference type="InterPro" id="IPR004105">
    <property type="entry name" value="CheA-like_dim"/>
</dbReference>
<dbReference type="SUPFAM" id="SSF47384">
    <property type="entry name" value="Homodimeric domain of signal transducing histidine kinase"/>
    <property type="match status" value="1"/>
</dbReference>
<dbReference type="OrthoDB" id="9803176at2"/>
<dbReference type="InterPro" id="IPR003594">
    <property type="entry name" value="HATPase_dom"/>
</dbReference>
<dbReference type="PANTHER" id="PTHR43395:SF1">
    <property type="entry name" value="CHEMOTAXIS PROTEIN CHEA"/>
    <property type="match status" value="1"/>
</dbReference>
<evidence type="ECO:0000256" key="3">
    <source>
        <dbReference type="ARBA" id="ARBA00021495"/>
    </source>
</evidence>